<comment type="caution">
    <text evidence="9">The sequence shown here is derived from an EMBL/GenBank/DDBJ whole genome shotgun (WGS) entry which is preliminary data.</text>
</comment>
<dbReference type="PANTHER" id="PTHR48109">
    <property type="entry name" value="DIHYDROOROTATE DEHYDROGENASE (QUINONE), MITOCHONDRIAL-RELATED"/>
    <property type="match status" value="1"/>
</dbReference>
<accession>A0A7X6L4W0</accession>
<dbReference type="SUPFAM" id="SSF51395">
    <property type="entry name" value="FMN-linked oxidoreductases"/>
    <property type="match status" value="1"/>
</dbReference>
<evidence type="ECO:0000256" key="4">
    <source>
        <dbReference type="ARBA" id="ARBA00022643"/>
    </source>
</evidence>
<dbReference type="EMBL" id="JAAXOS010000007">
    <property type="protein sequence ID" value="NKY27785.1"/>
    <property type="molecule type" value="Genomic_DNA"/>
</dbReference>
<evidence type="ECO:0000313" key="9">
    <source>
        <dbReference type="EMBL" id="NKY27785.1"/>
    </source>
</evidence>
<feature type="region of interest" description="Disordered" evidence="7">
    <location>
        <begin position="1"/>
        <end position="26"/>
    </location>
</feature>
<dbReference type="GO" id="GO:0004152">
    <property type="term" value="F:dihydroorotate dehydrogenase activity"/>
    <property type="evidence" value="ECO:0007669"/>
    <property type="project" value="TreeGrafter"/>
</dbReference>
<dbReference type="RefSeq" id="WP_084498779.1">
    <property type="nucleotide sequence ID" value="NZ_JAAXOS010000007.1"/>
</dbReference>
<dbReference type="Gene3D" id="3.20.20.70">
    <property type="entry name" value="Aldolase class I"/>
    <property type="match status" value="1"/>
</dbReference>
<organism evidence="9 10">
    <name type="scientific">Nocardia gamkensis</name>
    <dbReference type="NCBI Taxonomy" id="352869"/>
    <lineage>
        <taxon>Bacteria</taxon>
        <taxon>Bacillati</taxon>
        <taxon>Actinomycetota</taxon>
        <taxon>Actinomycetes</taxon>
        <taxon>Mycobacteriales</taxon>
        <taxon>Nocardiaceae</taxon>
        <taxon>Nocardia</taxon>
    </lineage>
</organism>
<dbReference type="InterPro" id="IPR013785">
    <property type="entry name" value="Aldolase_TIM"/>
</dbReference>
<dbReference type="InterPro" id="IPR050074">
    <property type="entry name" value="DHO_dehydrogenase"/>
</dbReference>
<sequence>MDATGNEDELDKLRPRDPSGSQPSTELRLRRVARTLGQNPPLINLIRQCYRNNVRDQSRLQRAERLLDHIRDQAAALPQDELSALPDILYFSAQHRLAAEHGIVLPVYNVALSYLDNVQLPWADLITGRPSPEPAKTWSLLGRSIGFPIGVPASALTANSFWLYFYARHGFNVLTYKTVRTRGHAGYEKPNWVLTPQADTPFPVETPFRRTIVADPDSWVPAGKGVSTVNSFGVPSSDPDEWKADIAEAQRLLRSDQCLIVSVVGDIYQDSERTRRALIEDYVQAALHAEEAGAELIELNLSCPNSLDISQRRMRDPVCFSVELTRDIVEAVRRRLDPDTKIIAKLAYLPKAKLAELIGSIGRYIDAVAGINTLQVSAITSSNDYTFPGRPQAGLSGRAIANYALEFVRNLSSLKVDLGYDYDIIGMGGVTNAESFKAMYDAGCTVVQSATGSFANPRLAVECVEAFGTALPFTAGMNDPGIKKKLTRSLLDLVEHAKGATDKYALAAEMPVAPSLTYAVLDQMEEAGLLKKRSSRRGHRFYEIGSSVV</sequence>
<comment type="pathway">
    <text evidence="2">Pyrimidine metabolism; UMP biosynthesis via de novo pathway.</text>
</comment>
<keyword evidence="3" id="KW-0285">Flavoprotein</keyword>
<dbReference type="Pfam" id="PF01180">
    <property type="entry name" value="DHO_dh"/>
    <property type="match status" value="1"/>
</dbReference>
<name>A0A7X6L4W0_9NOCA</name>
<feature type="domain" description="Dihydroorotate dehydrogenase catalytic" evidence="8">
    <location>
        <begin position="228"/>
        <end position="463"/>
    </location>
</feature>
<protein>
    <recommendedName>
        <fullName evidence="8">Dihydroorotate dehydrogenase catalytic domain-containing protein</fullName>
    </recommendedName>
</protein>
<evidence type="ECO:0000256" key="5">
    <source>
        <dbReference type="ARBA" id="ARBA00022975"/>
    </source>
</evidence>
<evidence type="ECO:0000256" key="2">
    <source>
        <dbReference type="ARBA" id="ARBA00004725"/>
    </source>
</evidence>
<gene>
    <name evidence="9" type="ORF">HGB38_16350</name>
</gene>
<dbReference type="GO" id="GO:0005737">
    <property type="term" value="C:cytoplasm"/>
    <property type="evidence" value="ECO:0007669"/>
    <property type="project" value="InterPro"/>
</dbReference>
<evidence type="ECO:0000313" key="10">
    <source>
        <dbReference type="Proteomes" id="UP000540698"/>
    </source>
</evidence>
<keyword evidence="5" id="KW-0665">Pyrimidine biosynthesis</keyword>
<keyword evidence="4" id="KW-0288">FMN</keyword>
<comment type="cofactor">
    <cofactor evidence="1">
        <name>FMN</name>
        <dbReference type="ChEBI" id="CHEBI:58210"/>
    </cofactor>
</comment>
<dbReference type="AlphaFoldDB" id="A0A7X6L4W0"/>
<keyword evidence="6" id="KW-0560">Oxidoreductase</keyword>
<dbReference type="InterPro" id="IPR005720">
    <property type="entry name" value="Dihydroorotate_DH_cat"/>
</dbReference>
<evidence type="ECO:0000259" key="8">
    <source>
        <dbReference type="Pfam" id="PF01180"/>
    </source>
</evidence>
<dbReference type="GO" id="GO:0006207">
    <property type="term" value="P:'de novo' pyrimidine nucleobase biosynthetic process"/>
    <property type="evidence" value="ECO:0007669"/>
    <property type="project" value="TreeGrafter"/>
</dbReference>
<evidence type="ECO:0000256" key="6">
    <source>
        <dbReference type="ARBA" id="ARBA00023002"/>
    </source>
</evidence>
<proteinExistence type="predicted"/>
<dbReference type="GO" id="GO:0006221">
    <property type="term" value="P:pyrimidine nucleotide biosynthetic process"/>
    <property type="evidence" value="ECO:0007669"/>
    <property type="project" value="UniProtKB-KW"/>
</dbReference>
<keyword evidence="10" id="KW-1185">Reference proteome</keyword>
<feature type="compositionally biased region" description="Acidic residues" evidence="7">
    <location>
        <begin position="1"/>
        <end position="10"/>
    </location>
</feature>
<dbReference type="Proteomes" id="UP000540698">
    <property type="component" value="Unassembled WGS sequence"/>
</dbReference>
<evidence type="ECO:0000256" key="1">
    <source>
        <dbReference type="ARBA" id="ARBA00001917"/>
    </source>
</evidence>
<evidence type="ECO:0000256" key="7">
    <source>
        <dbReference type="SAM" id="MobiDB-lite"/>
    </source>
</evidence>
<dbReference type="PANTHER" id="PTHR48109:SF1">
    <property type="entry name" value="DIHYDROOROTATE DEHYDROGENASE (FUMARATE)"/>
    <property type="match status" value="1"/>
</dbReference>
<evidence type="ECO:0000256" key="3">
    <source>
        <dbReference type="ARBA" id="ARBA00022630"/>
    </source>
</evidence>
<reference evidence="9 10" key="1">
    <citation type="submission" date="2020-04" db="EMBL/GenBank/DDBJ databases">
        <title>MicrobeNet Type strains.</title>
        <authorList>
            <person name="Nicholson A.C."/>
        </authorList>
    </citation>
    <scope>NUCLEOTIDE SEQUENCE [LARGE SCALE GENOMIC DNA]</scope>
    <source>
        <strain evidence="9 10">DSM 44956</strain>
    </source>
</reference>